<comment type="caution">
    <text evidence="1">The sequence shown here is derived from an EMBL/GenBank/DDBJ whole genome shotgun (WGS) entry which is preliminary data.</text>
</comment>
<proteinExistence type="predicted"/>
<gene>
    <name evidence="1" type="ORF">TNCV_151301</name>
</gene>
<dbReference type="Proteomes" id="UP000887159">
    <property type="component" value="Unassembled WGS sequence"/>
</dbReference>
<accession>A0A8X6RJA6</accession>
<dbReference type="EMBL" id="BMAU01021173">
    <property type="protein sequence ID" value="GFX93324.1"/>
    <property type="molecule type" value="Genomic_DNA"/>
</dbReference>
<name>A0A8X6RJA6_TRICX</name>
<reference evidence="1" key="1">
    <citation type="submission" date="2020-08" db="EMBL/GenBank/DDBJ databases">
        <title>Multicomponent nature underlies the extraordinary mechanical properties of spider dragline silk.</title>
        <authorList>
            <person name="Kono N."/>
            <person name="Nakamura H."/>
            <person name="Mori M."/>
            <person name="Yoshida Y."/>
            <person name="Ohtoshi R."/>
            <person name="Malay A.D."/>
            <person name="Moran D.A.P."/>
            <person name="Tomita M."/>
            <person name="Numata K."/>
            <person name="Arakawa K."/>
        </authorList>
    </citation>
    <scope>NUCLEOTIDE SEQUENCE</scope>
</reference>
<keyword evidence="2" id="KW-1185">Reference proteome</keyword>
<protein>
    <submittedName>
        <fullName evidence="1">Uncharacterized protein</fullName>
    </submittedName>
</protein>
<sequence>MNILRLEVLDHQLSPVWACVNVCKDEILSICSEEKSEIGCKDLLEYIHQTHEGRYVRLLWYLPRPSDHLDHSDPF</sequence>
<evidence type="ECO:0000313" key="2">
    <source>
        <dbReference type="Proteomes" id="UP000887159"/>
    </source>
</evidence>
<organism evidence="1 2">
    <name type="scientific">Trichonephila clavipes</name>
    <name type="common">Golden silk orbweaver</name>
    <name type="synonym">Nephila clavipes</name>
    <dbReference type="NCBI Taxonomy" id="2585209"/>
    <lineage>
        <taxon>Eukaryota</taxon>
        <taxon>Metazoa</taxon>
        <taxon>Ecdysozoa</taxon>
        <taxon>Arthropoda</taxon>
        <taxon>Chelicerata</taxon>
        <taxon>Arachnida</taxon>
        <taxon>Araneae</taxon>
        <taxon>Araneomorphae</taxon>
        <taxon>Entelegynae</taxon>
        <taxon>Araneoidea</taxon>
        <taxon>Nephilidae</taxon>
        <taxon>Trichonephila</taxon>
    </lineage>
</organism>
<evidence type="ECO:0000313" key="1">
    <source>
        <dbReference type="EMBL" id="GFX93324.1"/>
    </source>
</evidence>
<dbReference type="AlphaFoldDB" id="A0A8X6RJA6"/>